<organism evidence="3 4">
    <name type="scientific">Desmospora activa DSM 45169</name>
    <dbReference type="NCBI Taxonomy" id="1121389"/>
    <lineage>
        <taxon>Bacteria</taxon>
        <taxon>Bacillati</taxon>
        <taxon>Bacillota</taxon>
        <taxon>Bacilli</taxon>
        <taxon>Bacillales</taxon>
        <taxon>Thermoactinomycetaceae</taxon>
        <taxon>Desmospora</taxon>
    </lineage>
</organism>
<keyword evidence="2" id="KW-0812">Transmembrane</keyword>
<reference evidence="3 4" key="1">
    <citation type="submission" date="2018-04" db="EMBL/GenBank/DDBJ databases">
        <title>Genomic Encyclopedia of Archaeal and Bacterial Type Strains, Phase II (KMG-II): from individual species to whole genera.</title>
        <authorList>
            <person name="Goeker M."/>
        </authorList>
    </citation>
    <scope>NUCLEOTIDE SEQUENCE [LARGE SCALE GENOMIC DNA]</scope>
    <source>
        <strain evidence="3 4">DSM 45169</strain>
    </source>
</reference>
<keyword evidence="3" id="KW-0240">DNA-directed RNA polymerase</keyword>
<dbReference type="AlphaFoldDB" id="A0A2T4Z4A4"/>
<dbReference type="Pfam" id="PF11772">
    <property type="entry name" value="EpuA"/>
    <property type="match status" value="1"/>
</dbReference>
<keyword evidence="4" id="KW-1185">Reference proteome</keyword>
<sequence>MQGKEQKQPHEREADQNKNRLEDKISRPPQQHEPAIAAGSELDTELERDGVEVEREEMDRASITRMKSEESSDDEDTVSEREQQQQEQAILDQWETILPTSDRAEFPSTEEDQRAETDKGEPESDQCAPIIEDKQEPAGRLIWKKGEGASAGEGTIPAGSGQLQQEQAAETSEEVNTFQVAPALSQEIAPKSEIDEEPERKRGIRTGWKVLLYLFLGLPVLAAVALIGGLLIGYSVVGEDSAGEIFSRDLWQHLYDLIYG</sequence>
<proteinExistence type="predicted"/>
<dbReference type="Proteomes" id="UP000241639">
    <property type="component" value="Unassembled WGS sequence"/>
</dbReference>
<comment type="caution">
    <text evidence="3">The sequence shown here is derived from an EMBL/GenBank/DDBJ whole genome shotgun (WGS) entry which is preliminary data.</text>
</comment>
<feature type="compositionally biased region" description="Polar residues" evidence="1">
    <location>
        <begin position="161"/>
        <end position="170"/>
    </location>
</feature>
<dbReference type="GO" id="GO:0000428">
    <property type="term" value="C:DNA-directed RNA polymerase complex"/>
    <property type="evidence" value="ECO:0007669"/>
    <property type="project" value="UniProtKB-KW"/>
</dbReference>
<dbReference type="OrthoDB" id="2991712at2"/>
<evidence type="ECO:0000256" key="1">
    <source>
        <dbReference type="SAM" id="MobiDB-lite"/>
    </source>
</evidence>
<feature type="compositionally biased region" description="Basic and acidic residues" evidence="1">
    <location>
        <begin position="45"/>
        <end position="70"/>
    </location>
</feature>
<gene>
    <name evidence="3" type="ORF">C8J48_3056</name>
</gene>
<keyword evidence="3" id="KW-0804">Transcription</keyword>
<feature type="region of interest" description="Disordered" evidence="1">
    <location>
        <begin position="1"/>
        <end position="170"/>
    </location>
</feature>
<dbReference type="InterPro" id="IPR024596">
    <property type="entry name" value="RNApol_su_b/EpuA"/>
</dbReference>
<feature type="transmembrane region" description="Helical" evidence="2">
    <location>
        <begin position="210"/>
        <end position="237"/>
    </location>
</feature>
<evidence type="ECO:0000313" key="3">
    <source>
        <dbReference type="EMBL" id="PTM56731.1"/>
    </source>
</evidence>
<keyword evidence="2" id="KW-1133">Transmembrane helix</keyword>
<evidence type="ECO:0000256" key="2">
    <source>
        <dbReference type="SAM" id="Phobius"/>
    </source>
</evidence>
<name>A0A2T4Z4A4_9BACL</name>
<dbReference type="EMBL" id="PZZP01000002">
    <property type="protein sequence ID" value="PTM56731.1"/>
    <property type="molecule type" value="Genomic_DNA"/>
</dbReference>
<dbReference type="RefSeq" id="WP_107728037.1">
    <property type="nucleotide sequence ID" value="NZ_PZZP01000002.1"/>
</dbReference>
<accession>A0A2T4Z4A4</accession>
<feature type="compositionally biased region" description="Basic and acidic residues" evidence="1">
    <location>
        <begin position="111"/>
        <end position="122"/>
    </location>
</feature>
<feature type="compositionally biased region" description="Basic and acidic residues" evidence="1">
    <location>
        <begin position="1"/>
        <end position="26"/>
    </location>
</feature>
<protein>
    <submittedName>
        <fullName evidence="3">DNA-directed RNA polymerase subunit beta</fullName>
    </submittedName>
</protein>
<keyword evidence="2" id="KW-0472">Membrane</keyword>
<evidence type="ECO:0000313" key="4">
    <source>
        <dbReference type="Proteomes" id="UP000241639"/>
    </source>
</evidence>